<evidence type="ECO:0000313" key="1">
    <source>
        <dbReference type="EMBL" id="AEI40203.1"/>
    </source>
</evidence>
<protein>
    <submittedName>
        <fullName evidence="1">Uncharacterized protein</fullName>
    </submittedName>
</protein>
<reference evidence="2" key="1">
    <citation type="submission" date="2011-06" db="EMBL/GenBank/DDBJ databases">
        <title>Complete genome sequence of Paenibacillus mucilaginosus KNP414.</title>
        <authorList>
            <person name="Wang J."/>
            <person name="Hu S."/>
            <person name="Hu X."/>
            <person name="Zhang B."/>
            <person name="Dong D."/>
            <person name="Zhang S."/>
            <person name="Zhao K."/>
            <person name="Wu D."/>
        </authorList>
    </citation>
    <scope>NUCLEOTIDE SEQUENCE [LARGE SCALE GENOMIC DNA]</scope>
    <source>
        <strain evidence="2">KNP414</strain>
    </source>
</reference>
<gene>
    <name evidence="1" type="ordered locus">KNP414_01640</name>
</gene>
<accession>F8FPH9</accession>
<dbReference type="KEGG" id="pms:KNP414_01640"/>
<dbReference type="Proteomes" id="UP000006620">
    <property type="component" value="Chromosome"/>
</dbReference>
<dbReference type="PATRIC" id="fig|1036673.3.peg.1452"/>
<organism evidence="1 2">
    <name type="scientific">Paenibacillus mucilaginosus (strain KNP414)</name>
    <dbReference type="NCBI Taxonomy" id="1036673"/>
    <lineage>
        <taxon>Bacteria</taxon>
        <taxon>Bacillati</taxon>
        <taxon>Bacillota</taxon>
        <taxon>Bacilli</taxon>
        <taxon>Bacillales</taxon>
        <taxon>Paenibacillaceae</taxon>
        <taxon>Paenibacillus</taxon>
    </lineage>
</organism>
<name>F8FPH9_PAEMK</name>
<evidence type="ECO:0000313" key="2">
    <source>
        <dbReference type="Proteomes" id="UP000006620"/>
    </source>
</evidence>
<dbReference type="AlphaFoldDB" id="F8FPH9"/>
<reference evidence="1 2" key="2">
    <citation type="journal article" date="2013" name="Genome Announc.">
        <title>Genome Sequence of Growth-Improving Paenibacillus mucilaginosus Strain KNP414.</title>
        <authorList>
            <person name="Lu J.J."/>
            <person name="Wang J.F."/>
            <person name="Hu X.F."/>
        </authorList>
    </citation>
    <scope>NUCLEOTIDE SEQUENCE [LARGE SCALE GENOMIC DNA]</scope>
    <source>
        <strain evidence="1 2">KNP414</strain>
    </source>
</reference>
<proteinExistence type="predicted"/>
<dbReference type="EMBL" id="CP002869">
    <property type="protein sequence ID" value="AEI40203.1"/>
    <property type="molecule type" value="Genomic_DNA"/>
</dbReference>
<sequence>MGSTAAAAGGADSYLPQVAAIRGLQFEPDGVYVPSASGDRSFQRASERSV</sequence>
<dbReference type="HOGENOM" id="CLU_3120650_0_0_9"/>